<feature type="domain" description="Carrier" evidence="5">
    <location>
        <begin position="986"/>
        <end position="1061"/>
    </location>
</feature>
<dbReference type="InterPro" id="IPR001242">
    <property type="entry name" value="Condensation_dom"/>
</dbReference>
<dbReference type="Gene3D" id="1.10.1200.10">
    <property type="entry name" value="ACP-like"/>
    <property type="match status" value="4"/>
</dbReference>
<dbReference type="CDD" id="cd19543">
    <property type="entry name" value="DCL_NRPS"/>
    <property type="match status" value="1"/>
</dbReference>
<dbReference type="SMART" id="SM00823">
    <property type="entry name" value="PKS_PP"/>
    <property type="match status" value="4"/>
</dbReference>
<dbReference type="NCBIfam" id="NF003417">
    <property type="entry name" value="PRK04813.1"/>
    <property type="match status" value="4"/>
</dbReference>
<dbReference type="FunFam" id="1.10.1200.10:FF:000016">
    <property type="entry name" value="Non-ribosomal peptide synthase"/>
    <property type="match status" value="1"/>
</dbReference>
<organism evidence="6 7">
    <name type="scientific">Pseudomonas sediminis</name>
    <dbReference type="NCBI Taxonomy" id="1691904"/>
    <lineage>
        <taxon>Bacteria</taxon>
        <taxon>Pseudomonadati</taxon>
        <taxon>Pseudomonadota</taxon>
        <taxon>Gammaproteobacteria</taxon>
        <taxon>Pseudomonadales</taxon>
        <taxon>Pseudomonadaceae</taxon>
        <taxon>Pseudomonas</taxon>
    </lineage>
</organism>
<dbReference type="CDD" id="cd19534">
    <property type="entry name" value="E_NRPS"/>
    <property type="match status" value="1"/>
</dbReference>
<dbReference type="Gene3D" id="3.30.559.10">
    <property type="entry name" value="Chloramphenicol acetyltransferase-like domain"/>
    <property type="match status" value="5"/>
</dbReference>
<dbReference type="FunFam" id="3.30.300.30:FF:000010">
    <property type="entry name" value="Enterobactin synthetase component F"/>
    <property type="match status" value="2"/>
</dbReference>
<dbReference type="Pfam" id="PF00550">
    <property type="entry name" value="PP-binding"/>
    <property type="match status" value="4"/>
</dbReference>
<dbReference type="PROSITE" id="PS50075">
    <property type="entry name" value="CARRIER"/>
    <property type="match status" value="4"/>
</dbReference>
<dbReference type="PANTHER" id="PTHR45527:SF1">
    <property type="entry name" value="FATTY ACID SYNTHASE"/>
    <property type="match status" value="1"/>
</dbReference>
<name>A0A2G5FRT7_9PSED</name>
<dbReference type="InterPro" id="IPR020845">
    <property type="entry name" value="AMP-binding_CS"/>
</dbReference>
<gene>
    <name evidence="6" type="ORF">CDO35_06730</name>
</gene>
<evidence type="ECO:0000256" key="3">
    <source>
        <dbReference type="ARBA" id="ARBA00022553"/>
    </source>
</evidence>
<dbReference type="GO" id="GO:0072330">
    <property type="term" value="P:monocarboxylic acid biosynthetic process"/>
    <property type="evidence" value="ECO:0007669"/>
    <property type="project" value="UniProtKB-ARBA"/>
</dbReference>
<dbReference type="Gene3D" id="2.30.38.10">
    <property type="entry name" value="Luciferase, Domain 3"/>
    <property type="match status" value="4"/>
</dbReference>
<dbReference type="SUPFAM" id="SSF56801">
    <property type="entry name" value="Acetyl-CoA synthetase-like"/>
    <property type="match status" value="4"/>
</dbReference>
<dbReference type="CDD" id="cd17646">
    <property type="entry name" value="A_NRPS_AB3403-like"/>
    <property type="match status" value="2"/>
</dbReference>
<feature type="domain" description="Carrier" evidence="5">
    <location>
        <begin position="4138"/>
        <end position="4212"/>
    </location>
</feature>
<dbReference type="FunFam" id="3.30.559.10:FF:000012">
    <property type="entry name" value="Non-ribosomal peptide synthetase"/>
    <property type="match status" value="1"/>
</dbReference>
<dbReference type="NCBIfam" id="TIGR01733">
    <property type="entry name" value="AA-adenyl-dom"/>
    <property type="match status" value="4"/>
</dbReference>
<dbReference type="InterPro" id="IPR006162">
    <property type="entry name" value="Ppantetheine_attach_site"/>
</dbReference>
<feature type="domain" description="Carrier" evidence="5">
    <location>
        <begin position="3094"/>
        <end position="3171"/>
    </location>
</feature>
<accession>A0A2G5FRT7</accession>
<dbReference type="GO" id="GO:0005737">
    <property type="term" value="C:cytoplasm"/>
    <property type="evidence" value="ECO:0007669"/>
    <property type="project" value="TreeGrafter"/>
</dbReference>
<dbReference type="GO" id="GO:0031177">
    <property type="term" value="F:phosphopantetheine binding"/>
    <property type="evidence" value="ECO:0007669"/>
    <property type="project" value="InterPro"/>
</dbReference>
<dbReference type="GO" id="GO:0003824">
    <property type="term" value="F:catalytic activity"/>
    <property type="evidence" value="ECO:0007669"/>
    <property type="project" value="InterPro"/>
</dbReference>
<keyword evidence="2" id="KW-0596">Phosphopantetheine</keyword>
<dbReference type="InterPro" id="IPR020806">
    <property type="entry name" value="PKS_PP-bd"/>
</dbReference>
<dbReference type="FunFam" id="3.40.50.980:FF:000001">
    <property type="entry name" value="Non-ribosomal peptide synthetase"/>
    <property type="match status" value="3"/>
</dbReference>
<comment type="caution">
    <text evidence="6">The sequence shown here is derived from an EMBL/GenBank/DDBJ whole genome shotgun (WGS) entry which is preliminary data.</text>
</comment>
<evidence type="ECO:0000313" key="6">
    <source>
        <dbReference type="EMBL" id="PIA70683.1"/>
    </source>
</evidence>
<dbReference type="EMBL" id="NIQU01000002">
    <property type="protein sequence ID" value="PIA70683.1"/>
    <property type="molecule type" value="Genomic_DNA"/>
</dbReference>
<dbReference type="PANTHER" id="PTHR45527">
    <property type="entry name" value="NONRIBOSOMAL PEPTIDE SYNTHETASE"/>
    <property type="match status" value="1"/>
</dbReference>
<dbReference type="Gene3D" id="3.30.559.30">
    <property type="entry name" value="Nonribosomal peptide synthetase, condensation domain"/>
    <property type="match status" value="5"/>
</dbReference>
<dbReference type="Pfam" id="PF00668">
    <property type="entry name" value="Condensation"/>
    <property type="match status" value="5"/>
</dbReference>
<keyword evidence="3" id="KW-0597">Phosphoprotein</keyword>
<evidence type="ECO:0000259" key="5">
    <source>
        <dbReference type="PROSITE" id="PS50075"/>
    </source>
</evidence>
<dbReference type="NCBIfam" id="TIGR01720">
    <property type="entry name" value="NRPS-para261"/>
    <property type="match status" value="1"/>
</dbReference>
<dbReference type="SUPFAM" id="SSF47336">
    <property type="entry name" value="ACP-like"/>
    <property type="match status" value="4"/>
</dbReference>
<dbReference type="InterPro" id="IPR010071">
    <property type="entry name" value="AA_adenyl_dom"/>
</dbReference>
<dbReference type="CDD" id="cd05930">
    <property type="entry name" value="A_NRPS"/>
    <property type="match status" value="2"/>
</dbReference>
<reference evidence="7" key="1">
    <citation type="submission" date="2017-06" db="EMBL/GenBank/DDBJ databases">
        <authorList>
            <person name="Rastogi G."/>
            <person name="Vaishampayan P."/>
            <person name="Seuylemezian A."/>
        </authorList>
    </citation>
    <scope>NUCLEOTIDE SEQUENCE [LARGE SCALE GENOMIC DNA]</scope>
    <source>
        <strain evidence="7">PI11</strain>
    </source>
</reference>
<dbReference type="Gene3D" id="3.30.300.30">
    <property type="match status" value="4"/>
</dbReference>
<dbReference type="InterPro" id="IPR023213">
    <property type="entry name" value="CAT-like_dom_sf"/>
</dbReference>
<dbReference type="InterPro" id="IPR036736">
    <property type="entry name" value="ACP-like_sf"/>
</dbReference>
<evidence type="ECO:0000256" key="2">
    <source>
        <dbReference type="ARBA" id="ARBA00022450"/>
    </source>
</evidence>
<dbReference type="InterPro" id="IPR045851">
    <property type="entry name" value="AMP-bd_C_sf"/>
</dbReference>
<evidence type="ECO:0000256" key="4">
    <source>
        <dbReference type="ARBA" id="ARBA00022737"/>
    </source>
</evidence>
<dbReference type="Proteomes" id="UP000229504">
    <property type="component" value="Unassembled WGS sequence"/>
</dbReference>
<dbReference type="Pfam" id="PF00501">
    <property type="entry name" value="AMP-binding"/>
    <property type="match status" value="4"/>
</dbReference>
<dbReference type="GO" id="GO:0044550">
    <property type="term" value="P:secondary metabolite biosynthetic process"/>
    <property type="evidence" value="ECO:0007669"/>
    <property type="project" value="UniProtKB-ARBA"/>
</dbReference>
<proteinExistence type="predicted"/>
<dbReference type="InterPro" id="IPR000873">
    <property type="entry name" value="AMP-dep_synth/lig_dom"/>
</dbReference>
<dbReference type="InterPro" id="IPR009081">
    <property type="entry name" value="PP-bd_ACP"/>
</dbReference>
<dbReference type="GO" id="GO:0043041">
    <property type="term" value="P:amino acid activation for nonribosomal peptide biosynthetic process"/>
    <property type="evidence" value="ECO:0007669"/>
    <property type="project" value="TreeGrafter"/>
</dbReference>
<dbReference type="RefSeq" id="WP_099523176.1">
    <property type="nucleotide sequence ID" value="NZ_NIQU01000002.1"/>
</dbReference>
<dbReference type="InterPro" id="IPR010060">
    <property type="entry name" value="NRPS_synth"/>
</dbReference>
<dbReference type="Pfam" id="PF13193">
    <property type="entry name" value="AMP-binding_C"/>
    <property type="match status" value="2"/>
</dbReference>
<protein>
    <submittedName>
        <fullName evidence="6">Non-ribosomal peptide synthetase</fullName>
    </submittedName>
</protein>
<dbReference type="NCBIfam" id="NF004282">
    <property type="entry name" value="PRK05691.1"/>
    <property type="match status" value="6"/>
</dbReference>
<evidence type="ECO:0000256" key="1">
    <source>
        <dbReference type="ARBA" id="ARBA00001957"/>
    </source>
</evidence>
<dbReference type="FunFam" id="3.40.50.12780:FF:000012">
    <property type="entry name" value="Non-ribosomal peptide synthetase"/>
    <property type="match status" value="4"/>
</dbReference>
<feature type="domain" description="Carrier" evidence="5">
    <location>
        <begin position="2040"/>
        <end position="2117"/>
    </location>
</feature>
<dbReference type="PROSITE" id="PS00012">
    <property type="entry name" value="PHOSPHOPANTETHEINE"/>
    <property type="match status" value="2"/>
</dbReference>
<evidence type="ECO:0000313" key="7">
    <source>
        <dbReference type="Proteomes" id="UP000229504"/>
    </source>
</evidence>
<dbReference type="FunFam" id="2.30.38.10:FF:000001">
    <property type="entry name" value="Non-ribosomal peptide synthetase PvdI"/>
    <property type="match status" value="3"/>
</dbReference>
<dbReference type="PROSITE" id="PS00455">
    <property type="entry name" value="AMP_BINDING"/>
    <property type="match status" value="3"/>
</dbReference>
<dbReference type="FunFam" id="3.40.50.980:FF:000002">
    <property type="entry name" value="Enterobactin synthetase component F"/>
    <property type="match status" value="2"/>
</dbReference>
<dbReference type="InterPro" id="IPR025110">
    <property type="entry name" value="AMP-bd_C"/>
</dbReference>
<dbReference type="Gene3D" id="3.40.50.980">
    <property type="match status" value="8"/>
</dbReference>
<dbReference type="SUPFAM" id="SSF52777">
    <property type="entry name" value="CoA-dependent acyltransferases"/>
    <property type="match status" value="10"/>
</dbReference>
<comment type="cofactor">
    <cofactor evidence="1">
        <name>pantetheine 4'-phosphate</name>
        <dbReference type="ChEBI" id="CHEBI:47942"/>
    </cofactor>
</comment>
<keyword evidence="4" id="KW-0677">Repeat</keyword>
<dbReference type="CDD" id="cd19531">
    <property type="entry name" value="LCL_NRPS-like"/>
    <property type="match status" value="3"/>
</dbReference>
<sequence>MTNKTANHLEDVYPLSPLQQGMLFQSLLHQESGVYLMQDRYRIGGDLAIEPFLEAWRQVIATHPALRTSFLWKTQKQPLQVVHRKIDDPVEYIDLEGLAAEQQEAHIQALLEQEQRNGFNLAKPPLIRVRLVRLGAGRHEMIRSFHHILMDAWCISLIMVDFIDAYAALRQGLSANIRKPRPYRDYIAWLQQQSVPEAQAFWQEQLQGLDAATPLVIERQTRQSQYREAVLVDDTAIHFDAQQTRELTQFCQSRRITPNTLFQGAWALLLSRYSGLRDVLFGVTVSGRPPQLAGVEDMIGLFINTLPLRVRIDEQQDRTSWLQALQRHNLALREFEHSALVDIQGWSDFPRGEELFDSILVYENAPIDDKLFSGELSFNLDDMEHSVHTHYGLTVVVMPGEHLAVRISYDRRRFARDSVERLLGHLRQIVLDILAEPSASLASLQLLSAQERQTLLVDWNHTQQPFPLDRTYASLFAEQVARQPDKTAVVCAGVTLSYAELDARASRIAAALIEAGAGPDQPVALLAERGLAHLTALIAILKAGACYLPLEIKHPPQRLAEILELSLAPLMLVGDNQGPLADELCTRLGHAAPQCVSIEARWLQGAVPSLTPRGTPDDLAYVIFTSGSTGTPKGALVEQRGMLNNIFGKMPTLGLGEHDHIAQTASVAFDISVWQLLAAPLVGATVHILPDVVSHDPERLLQALQDERLTLWEAVPAVIRGVLAASTPATRLESLRWLLPTGEALPPALCRDWFARFPHVPLMNAYGPAECADDVAFHAITAASDEQAQAMPIGRPTPNTELYVLDDALRPVPVGIPGEICVAGAGVGRGYLNDAERTRAAFVDHPLRPGARFYRTGDLGRYRADGVIEFLGRRDQQVKIRGHRIELGEIEAKLQQHPAVKSAAVVVRVDARGEAQLAGYWVAHEGQPLDSTVLKLALDTQLPTYMVPQHLLELDALPLNANGKVDRKRLAQRELDWSGAAGEAIPPANATEQALYGIWQDILALEHFGVTDSFFALGGHSLLATQMLSRIRASFSVELPLKALFECPSVRQLAQAIDQQKDSGEQSQLEKIVAAPRPQRLPLSFAQQRLWFVEQLNPGSAHFNIPFALRLNGELDIEALRASFQWLIERHEVLRTAFPSDGGHPHQRIVEALTFELPLTDCTGPHESAVQDELQAWFAQPFDLLQPPLLRARLLRLGKREHVLAITLHHLVSDAWSATLALRELTQFYAALHAGQAPQLAPLSIQYADFSLWQQQRLQPAALQPHLDYWQTQLARDDDSDYLLELPSDRPRPATQSHRSGMLAARLSLQASERARALAASLQQSTYSLVFAAFATFLHRMSGQDDLILGTPVSNRDRAQTQAMLGILLNNLPIRVRFQDQTSFADLARQVSATLLDAQRHQELPFERLVDHLALPRRLSHAPLFQVMVAQQLPLERRVRFPDLDFEVLDTPLSHSEYDLDLHIVTPAQGAIELNLLFALDLFEPTTAESWLQRFVQLFDAMLEAPEQPLGEHHLLAPEERQRTLHDWNDSARELPSAPSILDTFEAQVTRSPQAVAVQHLARSLSYSELDAQANRLAHYLRAQGVGSGHWVALCLDKTPELAVAILAVLKCGAAYVPIDSAYPAERIRYILADCASSLLLTDAELAARHADLPVRQLVLEHLQSELAQLPASAPTRDLDDDAPFYTIYTSGSTGQPKGAVVTHGGVRNLQHWYLRTLGWHQGDKVLLASATGFDLTQKNIFAPLLSGATLVMPSTQGYEPQALLRDIREQRITLLNGAPSAFYPLLDLAAADHWHDLASLRALVLGGEPIRMERLRPWLDSGNGHCRVINSYGPTECTDVVAWHEVSNETDAAPPIGRPVDNTQLYVLDRYDQLLPVGVPGEICIAGAGVGPGYLQREALTAAAFVANPFGAGRLYRTGDLGRYLANGELEFLGRKDFQIKLRGLRIEPGEIEQALRRLDGVRDSLVLVRDERLLAYVLTADGAPAQADWRERLASFIPAYMLPHSLQALPQWPLSANGKIDRRALPQPQTESEAQWQAPEGEPETRLAELWADILQVPLEQIGRQSNFFHLGGHSLLATVLLTRIVETFAVAPRLRDLFEQATLAEQAQLIASACGQPTRHLPTLQAGPHPQRLPLSFEQQRLWFLEQLAPGSGEYNISTALTLIGTCNSEALRQAFDTLVERHSLLRSRLLDDDQGGQLLIDAPSPFHVDVEDYAGAPNDWDAYQRTAAETESKRAFDLSKEHPLRVRLVRHAEANQALLLLTLHHCAGDGWSVQVLLDELASSYRATLEGRRAELPTLPVQYVDYALWQRNEARQQLYRQQLEYWQSRLENGDYRLELPTDLPRPANLDNRAGTCFAQLPSALAERLRQFAREREVTPFMLLLASLKLFLGRYSGQQDLRIGTPVANRRLQAVQPLIGCFVNTLVIRSELTPTQRFGDYLAQVRHAVLEAQEHQDVPFEQVVEHLAPERDLAHTPLFQVAFVMQNSTRASLAWPGLRLQPLDIRSPAAKFDQNWEVHDDGETLSVMLEYRASLFHDATMQAWLQQWLAFLECLPGAVDTPLAQLSPLSEADRQRQLQHWNDTARHYPGPTTLSEALIRQAQLDPTAPALIYEGETLSYAQLHQRADHLAQALTAQGIGREQVVAVCLERSIDLVVALLGIIKAGAAYLPLDPHLPPARLAFLLEDADCPLVLTHATWRERLPKTLPTWCLEQPLTAQTAAAQPVANQPGDLLYVLYTSGSTGQPKGVLNEHGALMNRLYWMQDAFAIGAGDRVLQKTPYGFDVSVWEFFWPLITGACLVLARPGGHQDSGYLMELIQRERITTLHFVPSMLQAFVSEPGLESCTSLRQVFASGEALPLALQQRFQARHPARLINLYGPTEAAIDVSCWICDPTSTLGFVPIGKPITNLKLYILDPHLNPLPMGAIGELYIGGVGLARGYLNRPELTAAAFVDSPFEPGQRLYRTGDRCRFLADGTIQYLGRLDHQVKLRGQRIELGEIDAVLLAQPGVREAVTVLRDDLGSPQLVAYLVASESGLDITRLQAELTQTLPAHMLPSVLVELATLPLNQNGKLDRKQLPRPQLDQEQAALDAPLGEVERRMAARWAELLEVPVELIGRDSHFFRLGGHSLLATMLLARLRQEYGQAPALRQLFEQPTMRAFSALIGNSATSTAAELAPQPRPERLPLSYAQQRLWFLEQLNPQAAEYNITSAVELSGSVHLDWLQQGLAEIVSRHEVLRGCLQERGHGAELLIDAEGRAHLNIETLTEADWDAQVARRIDEEARRPFDLATGPLLRGSLLHAGQRTLLLLTLHHTVADDWSMQCLIDELAELYRARSEQREASLPALPVQYIDYALWQRLPEQAERYRQQLHYWQSVLGDGDYQLELPTDHPRRAELDTASGFHALVLPAALAQRLRQAAQQQGVTLYVLLLAATQVLLGRLAGQRDVRIGTAVANRDLAQTQALIGCFVNTLVIRAEVDPNQSFAVFLQQVGEQVLKAQEHQEVPFEQVVDALVSQRDMTRTSLFQVLFAMQTARLRADAWAPLTLREMEVPSTASSFDLSWEVHDDGQRLSLRLKYKRQLFEADTIARWSDAWQHLLDELAGQPLQTLGELDLLGAAERERQMQWNATAKAYPGPHNLAQALAEQAARSPDAPALVCAEQRLSYAELQARTGAVARELRARGVGREQVVAVCMQRSVEVVVALLGIIRAGAAYLPLDPELPTARLALMLDDASPALTLVQADTASCLPVGTPHWCLDASTLEDGPQPEPINQPGDLAYVIYTSGSTGLPKGVLNEHGALMNRLYWMQDAFAIGADDRVLQKTPYSFDVSVWEFFWPLITGACLVVAKPDGHRDSHYLAELIQRERITTLHFVPSMLQAFVGEPALPRCTSLRQVFASGEALPLELQQRFQARHPARLINLYGPTEAAIDVSCWVCEPSSPLGFVPIGKPIANLQLYILDEALAPLPIGAVGELYIGGTGLARGYLNRPELTVERFVTSPFDAGRRLYRTGDRCRFLADGNIQYLGRFDHQVKLRGLRIELGEIDATLLDQPGIEAAVTVLREDLATPQLVAYLCGPETLDVEALKKCLGQQLPAHMVPAFMVQLPTLPLSSNGKIDRKALPKPEVERPVRQHRAPSSATEEVLCRLLGELLGIERPSIDDNFFALGGDSILGLQFIAQARAQGIGLTPRQLFQQRTLADLALVANQVEQCQAEQGVLEGEAPLLPIQHWLLDRSLAEPGHWNQSVLLKPSQPLQVEALQSTLQRLVEQHDALRLRFTRDGGQWHQRYADVHQAVDFAQVRLAEPCTAQALRDCIAERVETTFDLASGPLIRALLIDLADGQQRLYLVAHHLVVDAVSWRLLLEDFSQLYPRLAAGQSIELPAKVSSYRQWGQRLWQQAASPTVQAQRDYWLQQIRPGEFPADQPQADNRVADEVSLSGMLSVEETQALQQAQGSYRTQGHELLLAALASALHECSGARAIGIDLEGHGRDAAFAELDVSRTVGWFTQLYPVHLELPQGGDTGALIVTVKEQLRAAADKAMGYGLLRHQAEAPLPAHCHSLLFNYLGQLDGVGGGGLLQLSDEPLPPTVAADSPRSHDLEVVLAIIAGRLQVEMKFAGLRYAPASRERLLQAYLAHLRTVIHHCQGNQTGQLSPTDFPLAKALNQKNLDTLLSKLKSKPISQS</sequence>